<dbReference type="AlphaFoldDB" id="A0A0C7L5I7"/>
<reference evidence="5 6" key="1">
    <citation type="submission" date="2015-01" db="EMBL/GenBank/DDBJ databases">
        <authorList>
            <person name="Aslett A.Martin."/>
            <person name="De Silva Nishadi"/>
        </authorList>
    </citation>
    <scope>NUCLEOTIDE SEQUENCE [LARGE SCALE GENOMIC DNA]</scope>
    <source>
        <strain evidence="5 6">R28058</strain>
    </source>
</reference>
<dbReference type="EMBL" id="CEKZ01000027">
    <property type="protein sequence ID" value="CEP41741.1"/>
    <property type="molecule type" value="Genomic_DNA"/>
</dbReference>
<evidence type="ECO:0000313" key="6">
    <source>
        <dbReference type="Proteomes" id="UP000049127"/>
    </source>
</evidence>
<dbReference type="InterPro" id="IPR047964">
    <property type="entry name" value="EFR1-like"/>
</dbReference>
<gene>
    <name evidence="5" type="ORF">R28058_32441</name>
</gene>
<keyword evidence="3" id="KW-0411">Iron-sulfur</keyword>
<dbReference type="NCBIfam" id="NF038196">
    <property type="entry name" value="ferrodoxin_EFR1"/>
    <property type="match status" value="1"/>
</dbReference>
<dbReference type="GO" id="GO:0051536">
    <property type="term" value="F:iron-sulfur cluster binding"/>
    <property type="evidence" value="ECO:0007669"/>
    <property type="project" value="UniProtKB-KW"/>
</dbReference>
<dbReference type="PROSITE" id="PS00198">
    <property type="entry name" value="4FE4S_FER_1"/>
    <property type="match status" value="1"/>
</dbReference>
<feature type="domain" description="4Fe-4S ferredoxin-type" evidence="4">
    <location>
        <begin position="148"/>
        <end position="177"/>
    </location>
</feature>
<dbReference type="Proteomes" id="UP000049127">
    <property type="component" value="Unassembled WGS sequence"/>
</dbReference>
<keyword evidence="1" id="KW-0479">Metal-binding</keyword>
<dbReference type="InterPro" id="IPR017900">
    <property type="entry name" value="4Fe4S_Fe_S_CS"/>
</dbReference>
<keyword evidence="2" id="KW-0408">Iron</keyword>
<evidence type="ECO:0000256" key="2">
    <source>
        <dbReference type="ARBA" id="ARBA00023004"/>
    </source>
</evidence>
<dbReference type="GO" id="GO:0046872">
    <property type="term" value="F:metal ion binding"/>
    <property type="evidence" value="ECO:0007669"/>
    <property type="project" value="UniProtKB-KW"/>
</dbReference>
<proteinExistence type="predicted"/>
<dbReference type="InterPro" id="IPR017896">
    <property type="entry name" value="4Fe4S_Fe-S-bd"/>
</dbReference>
<organism evidence="5 6">
    <name type="scientific">Paraclostridium sordellii</name>
    <name type="common">Clostridium sordellii</name>
    <dbReference type="NCBI Taxonomy" id="1505"/>
    <lineage>
        <taxon>Bacteria</taxon>
        <taxon>Bacillati</taxon>
        <taxon>Bacillota</taxon>
        <taxon>Clostridia</taxon>
        <taxon>Peptostreptococcales</taxon>
        <taxon>Peptostreptococcaceae</taxon>
        <taxon>Paraclostridium</taxon>
    </lineage>
</organism>
<dbReference type="PROSITE" id="PS51379">
    <property type="entry name" value="4FE4S_FER_2"/>
    <property type="match status" value="1"/>
</dbReference>
<evidence type="ECO:0000256" key="1">
    <source>
        <dbReference type="ARBA" id="ARBA00022723"/>
    </source>
</evidence>
<name>A0A0C7L5I7_PARSO</name>
<evidence type="ECO:0000256" key="3">
    <source>
        <dbReference type="ARBA" id="ARBA00023014"/>
    </source>
</evidence>
<evidence type="ECO:0000313" key="5">
    <source>
        <dbReference type="EMBL" id="CEP41741.1"/>
    </source>
</evidence>
<accession>A0A0C7L5I7</accession>
<dbReference type="RefSeq" id="WP_261291022.1">
    <property type="nucleotide sequence ID" value="NZ_CP124271.1"/>
</dbReference>
<evidence type="ECO:0000259" key="4">
    <source>
        <dbReference type="PROSITE" id="PS51379"/>
    </source>
</evidence>
<dbReference type="SUPFAM" id="SSF54862">
    <property type="entry name" value="4Fe-4S ferredoxins"/>
    <property type="match status" value="1"/>
</dbReference>
<protein>
    <submittedName>
        <fullName evidence="5">4Fe-4S dicluster domain-containing protein</fullName>
    </submittedName>
</protein>
<dbReference type="Gene3D" id="3.30.70.20">
    <property type="match status" value="1"/>
</dbReference>
<sequence>MTAIVMEFIEKFTLKSPYIFVIMTCGSSSGDATKYFTSFAKKHNIEVNYSNSIAMIGNHIPLVNIDEQKSLDKNIEVNINKLIKDISNKKNYIHGGSPIGPVMRNVIKVVKKIKAMDSPDNFYVNENCIKCNICIKVCLRANVSYSESKHIIFGKQCESCLSCVNNCPKKAIQVKGDKNPNARFRNDYISLKEIIDSNQQ</sequence>
<dbReference type="Pfam" id="PF13187">
    <property type="entry name" value="Fer4_9"/>
    <property type="match status" value="1"/>
</dbReference>